<dbReference type="PANTHER" id="PTHR16076:SF8">
    <property type="entry name" value="CYTOSKELETON-ASSOCIATED PROTEIN 2"/>
    <property type="match status" value="1"/>
</dbReference>
<dbReference type="EMBL" id="JAFHDT010000022">
    <property type="protein sequence ID" value="KAI7793789.1"/>
    <property type="molecule type" value="Genomic_DNA"/>
</dbReference>
<gene>
    <name evidence="8" type="ORF">IRJ41_025333</name>
</gene>
<evidence type="ECO:0000256" key="2">
    <source>
        <dbReference type="ARBA" id="ARBA00009468"/>
    </source>
</evidence>
<dbReference type="GO" id="GO:0007026">
    <property type="term" value="P:negative regulation of microtubule depolymerization"/>
    <property type="evidence" value="ECO:0007669"/>
    <property type="project" value="TreeGrafter"/>
</dbReference>
<sequence>MQRMEQVVRKSNKENTKPVRGSRTQGISSTVSKQRVLCKSTLLQSKNDGKGDNSGKGEKEKDARPKTSTNDANPTKRNTLSQAFRTQQSVRTRKLVEEVQKQPTILQKSKPGTYKGRVIQSKIDCFRKPSGDVKTTEKKAISKPDLTKVPKVRSTSVTSLSASIRPTLNSAFLSRPKSVSDVPQHVAEKPVQKSVSQKQIPLKVLGSVCPAGPRQVRAPPRPAPLTTGCLVTSKPIDSKKNEAVVQRAKPKPAVTNTEQKVCRPVTSTVSKYRMQMETADERRAKLAEWLASKGKTIKRPPILETLPTNSRKPVPLSKPGPKTTSFAQPKPVTQPESVKPAHEKKPDSQTDNIKVSDSKPVQSNRSSNILNTTLDLLDNSDMDLPVNPEIRMESVILNLCDKLEAMETPSSYTEGTADELEGERMEVHVKAQETDKVFEIVEEEELEEDENCKEAAVKHEDREAKEKKPYESEDSEEEMSTTTPEMEGASIVKYSVKTTPYLQSVKKRIECQSAPGSGSRHKSTIKDLKFLTPVRRSTRIQRKSSRLPGMLNDHDTCVSSLAELVQLEDADANAYIYRKNPALMEDLPDHPGAIGKVCS</sequence>
<feature type="region of interest" description="Disordered" evidence="6">
    <location>
        <begin position="1"/>
        <end position="89"/>
    </location>
</feature>
<feature type="compositionally biased region" description="Basic and acidic residues" evidence="6">
    <location>
        <begin position="1"/>
        <end position="17"/>
    </location>
</feature>
<feature type="region of interest" description="Disordered" evidence="6">
    <location>
        <begin position="210"/>
        <end position="264"/>
    </location>
</feature>
<feature type="domain" description="Cytoskeleton-associated protein 2 C-terminal" evidence="7">
    <location>
        <begin position="255"/>
        <end position="302"/>
    </location>
</feature>
<organism evidence="8 9">
    <name type="scientific">Triplophysa rosa</name>
    <name type="common">Cave loach</name>
    <dbReference type="NCBI Taxonomy" id="992332"/>
    <lineage>
        <taxon>Eukaryota</taxon>
        <taxon>Metazoa</taxon>
        <taxon>Chordata</taxon>
        <taxon>Craniata</taxon>
        <taxon>Vertebrata</taxon>
        <taxon>Euteleostomi</taxon>
        <taxon>Actinopterygii</taxon>
        <taxon>Neopterygii</taxon>
        <taxon>Teleostei</taxon>
        <taxon>Ostariophysi</taxon>
        <taxon>Cypriniformes</taxon>
        <taxon>Nemacheilidae</taxon>
        <taxon>Triplophysa</taxon>
    </lineage>
</organism>
<accession>A0A9W7WCE9</accession>
<proteinExistence type="inferred from homology"/>
<evidence type="ECO:0000313" key="9">
    <source>
        <dbReference type="Proteomes" id="UP001059041"/>
    </source>
</evidence>
<feature type="compositionally biased region" description="Basic and acidic residues" evidence="6">
    <location>
        <begin position="47"/>
        <end position="65"/>
    </location>
</feature>
<keyword evidence="9" id="KW-1185">Reference proteome</keyword>
<evidence type="ECO:0000256" key="6">
    <source>
        <dbReference type="SAM" id="MobiDB-lite"/>
    </source>
</evidence>
<dbReference type="GO" id="GO:0015630">
    <property type="term" value="C:microtubule cytoskeleton"/>
    <property type="evidence" value="ECO:0007669"/>
    <property type="project" value="TreeGrafter"/>
</dbReference>
<feature type="compositionally biased region" description="Polar residues" evidence="6">
    <location>
        <begin position="349"/>
        <end position="365"/>
    </location>
</feature>
<feature type="region of interest" description="Disordered" evidence="6">
    <location>
        <begin position="445"/>
        <end position="487"/>
    </location>
</feature>
<feature type="compositionally biased region" description="Polar residues" evidence="6">
    <location>
        <begin position="22"/>
        <end position="33"/>
    </location>
</feature>
<protein>
    <submittedName>
        <fullName evidence="8">Cytoskeleton-associated protein 2</fullName>
    </submittedName>
</protein>
<evidence type="ECO:0000259" key="7">
    <source>
        <dbReference type="Pfam" id="PF15297"/>
    </source>
</evidence>
<evidence type="ECO:0000256" key="1">
    <source>
        <dbReference type="ARBA" id="ARBA00004245"/>
    </source>
</evidence>
<dbReference type="InterPro" id="IPR029197">
    <property type="entry name" value="CKAP2_C"/>
</dbReference>
<dbReference type="OrthoDB" id="9945093at2759"/>
<feature type="compositionally biased region" description="Polar residues" evidence="6">
    <location>
        <begin position="254"/>
        <end position="264"/>
    </location>
</feature>
<keyword evidence="5" id="KW-0206">Cytoskeleton</keyword>
<feature type="domain" description="Cytoskeleton-associated protein 2 C-terminal" evidence="7">
    <location>
        <begin position="422"/>
        <end position="583"/>
    </location>
</feature>
<keyword evidence="4" id="KW-0597">Phosphoprotein</keyword>
<comment type="subcellular location">
    <subcellularLocation>
        <location evidence="1">Cytoplasm</location>
        <location evidence="1">Cytoskeleton</location>
    </subcellularLocation>
</comment>
<dbReference type="Proteomes" id="UP001059041">
    <property type="component" value="Linkage Group LG22"/>
</dbReference>
<dbReference type="PANTHER" id="PTHR16076">
    <property type="entry name" value="CYTOSKELETON ASSOCIATED PROTEIN 2-RELATED"/>
    <property type="match status" value="1"/>
</dbReference>
<feature type="compositionally biased region" description="Basic and acidic residues" evidence="6">
    <location>
        <begin position="452"/>
        <end position="471"/>
    </location>
</feature>
<evidence type="ECO:0000256" key="3">
    <source>
        <dbReference type="ARBA" id="ARBA00022490"/>
    </source>
</evidence>
<comment type="similarity">
    <text evidence="2">Belongs to the CKAP2 family.</text>
</comment>
<reference evidence="8" key="1">
    <citation type="submission" date="2021-02" db="EMBL/GenBank/DDBJ databases">
        <title>Comparative genomics reveals that relaxation of natural selection precedes convergent phenotypic evolution of cavefish.</title>
        <authorList>
            <person name="Peng Z."/>
        </authorList>
    </citation>
    <scope>NUCLEOTIDE SEQUENCE</scope>
    <source>
        <tissue evidence="8">Muscle</tissue>
    </source>
</reference>
<dbReference type="Pfam" id="PF15297">
    <property type="entry name" value="CKAP2_C"/>
    <property type="match status" value="2"/>
</dbReference>
<dbReference type="InterPro" id="IPR026165">
    <property type="entry name" value="CKAP2_fam"/>
</dbReference>
<dbReference type="AlphaFoldDB" id="A0A9W7WCE9"/>
<name>A0A9W7WCE9_TRIRA</name>
<feature type="region of interest" description="Disordered" evidence="6">
    <location>
        <begin position="300"/>
        <end position="367"/>
    </location>
</feature>
<comment type="caution">
    <text evidence="8">The sequence shown here is derived from an EMBL/GenBank/DDBJ whole genome shotgun (WGS) entry which is preliminary data.</text>
</comment>
<evidence type="ECO:0000256" key="5">
    <source>
        <dbReference type="ARBA" id="ARBA00023212"/>
    </source>
</evidence>
<feature type="compositionally biased region" description="Polar residues" evidence="6">
    <location>
        <begin position="66"/>
        <end position="89"/>
    </location>
</feature>
<keyword evidence="3" id="KW-0963">Cytoplasm</keyword>
<evidence type="ECO:0000256" key="4">
    <source>
        <dbReference type="ARBA" id="ARBA00022553"/>
    </source>
</evidence>
<evidence type="ECO:0000313" key="8">
    <source>
        <dbReference type="EMBL" id="KAI7793789.1"/>
    </source>
</evidence>
<feature type="compositionally biased region" description="Basic and acidic residues" evidence="6">
    <location>
        <begin position="339"/>
        <end position="348"/>
    </location>
</feature>